<dbReference type="Pfam" id="PF01355">
    <property type="entry name" value="HIPIP"/>
    <property type="match status" value="1"/>
</dbReference>
<evidence type="ECO:0000256" key="5">
    <source>
        <dbReference type="ARBA" id="ARBA00023004"/>
    </source>
</evidence>
<dbReference type="SUPFAM" id="SSF57652">
    <property type="entry name" value="HIPIP (high potential iron protein)"/>
    <property type="match status" value="1"/>
</dbReference>
<keyword evidence="6 7" id="KW-0411">Iron-sulfur</keyword>
<dbReference type="GO" id="GO:0009055">
    <property type="term" value="F:electron transfer activity"/>
    <property type="evidence" value="ECO:0007669"/>
    <property type="project" value="InterPro"/>
</dbReference>
<comment type="function">
    <text evidence="7">Specific class of high-redox-potential 4Fe-4S ferredoxins. Functions in anaerobic electron transport in most purple and in some other photosynthetic bacteria and in at least one genus (Paracoccus) of halophilic, denitrifying bacteria.</text>
</comment>
<evidence type="ECO:0000256" key="7">
    <source>
        <dbReference type="RuleBase" id="RU000620"/>
    </source>
</evidence>
<keyword evidence="2 7" id="KW-0004">4Fe-4S</keyword>
<sequence length="88" mass="9509">MSRRGFFGRAFATGAVALGAAKILSSREAHAQKAPKQAVQYQENPKGDQHCANCQFWIAPEGGSEMGQCQIVQGEISPDAWCNLWAKA</sequence>
<evidence type="ECO:0000256" key="1">
    <source>
        <dbReference type="ARBA" id="ARBA00022448"/>
    </source>
</evidence>
<organism evidence="9 10">
    <name type="scientific">Rhodovibrio salinarum</name>
    <dbReference type="NCBI Taxonomy" id="1087"/>
    <lineage>
        <taxon>Bacteria</taxon>
        <taxon>Pseudomonadati</taxon>
        <taxon>Pseudomonadota</taxon>
        <taxon>Alphaproteobacteria</taxon>
        <taxon>Rhodospirillales</taxon>
        <taxon>Rhodovibrionaceae</taxon>
        <taxon>Rhodovibrio</taxon>
    </lineage>
</organism>
<keyword evidence="5 7" id="KW-0408">Iron</keyword>
<accession>A0A934UZR4</accession>
<dbReference type="InterPro" id="IPR000170">
    <property type="entry name" value="High_potential_FeS_prot"/>
</dbReference>
<gene>
    <name evidence="9" type="ORF">CKO21_09435</name>
</gene>
<dbReference type="EMBL" id="NRRE01000026">
    <property type="protein sequence ID" value="MBK1697467.1"/>
    <property type="molecule type" value="Genomic_DNA"/>
</dbReference>
<dbReference type="PROSITE" id="PS51373">
    <property type="entry name" value="HIPIP"/>
    <property type="match status" value="1"/>
</dbReference>
<dbReference type="GO" id="GO:0046872">
    <property type="term" value="F:metal ion binding"/>
    <property type="evidence" value="ECO:0007669"/>
    <property type="project" value="UniProtKB-KW"/>
</dbReference>
<evidence type="ECO:0000256" key="6">
    <source>
        <dbReference type="ARBA" id="ARBA00023014"/>
    </source>
</evidence>
<keyword evidence="3 7" id="KW-0479">Metal-binding</keyword>
<dbReference type="InterPro" id="IPR036369">
    <property type="entry name" value="HIPIP_sf"/>
</dbReference>
<reference evidence="9" key="1">
    <citation type="submission" date="2017-08" db="EMBL/GenBank/DDBJ databases">
        <authorList>
            <person name="Imhoff J.F."/>
            <person name="Rahn T."/>
            <person name="Kuenzel S."/>
            <person name="Neulinger S.C."/>
        </authorList>
    </citation>
    <scope>NUCLEOTIDE SEQUENCE</scope>
    <source>
        <strain evidence="9">DSM 9154</strain>
    </source>
</reference>
<evidence type="ECO:0000256" key="4">
    <source>
        <dbReference type="ARBA" id="ARBA00022982"/>
    </source>
</evidence>
<keyword evidence="10" id="KW-1185">Reference proteome</keyword>
<reference evidence="9" key="2">
    <citation type="journal article" date="2020" name="Microorganisms">
        <title>Osmotic Adaptation and Compatible Solute Biosynthesis of Phototrophic Bacteria as Revealed from Genome Analyses.</title>
        <authorList>
            <person name="Imhoff J.F."/>
            <person name="Rahn T."/>
            <person name="Kunzel S."/>
            <person name="Keller A."/>
            <person name="Neulinger S.C."/>
        </authorList>
    </citation>
    <scope>NUCLEOTIDE SEQUENCE</scope>
    <source>
        <strain evidence="9">DSM 9154</strain>
    </source>
</reference>
<name>A0A934UZR4_9PROT</name>
<dbReference type="GO" id="GO:0019646">
    <property type="term" value="P:aerobic electron transport chain"/>
    <property type="evidence" value="ECO:0007669"/>
    <property type="project" value="InterPro"/>
</dbReference>
<keyword evidence="4 7" id="KW-0249">Electron transport</keyword>
<dbReference type="GO" id="GO:0051539">
    <property type="term" value="F:4 iron, 4 sulfur cluster binding"/>
    <property type="evidence" value="ECO:0007669"/>
    <property type="project" value="UniProtKB-KW"/>
</dbReference>
<proteinExistence type="inferred from homology"/>
<evidence type="ECO:0000259" key="8">
    <source>
        <dbReference type="PROSITE" id="PS51373"/>
    </source>
</evidence>
<evidence type="ECO:0000256" key="3">
    <source>
        <dbReference type="ARBA" id="ARBA00022723"/>
    </source>
</evidence>
<comment type="subunit">
    <text evidence="7">Homodimer.</text>
</comment>
<keyword evidence="1 7" id="KW-0813">Transport</keyword>
<comment type="similarity">
    <text evidence="7">Belongs to the high-potential iron-sulfur protein (HiPIP) family.</text>
</comment>
<protein>
    <recommendedName>
        <fullName evidence="7">High-potential iron-sulfur protein</fullName>
        <shortName evidence="7">HiPIP</shortName>
    </recommendedName>
</protein>
<evidence type="ECO:0000313" key="9">
    <source>
        <dbReference type="EMBL" id="MBK1697467.1"/>
    </source>
</evidence>
<dbReference type="Gene3D" id="4.10.490.10">
    <property type="entry name" value="High potential iron-sulphur protein"/>
    <property type="match status" value="1"/>
</dbReference>
<dbReference type="AlphaFoldDB" id="A0A934UZR4"/>
<evidence type="ECO:0000313" key="10">
    <source>
        <dbReference type="Proteomes" id="UP000778970"/>
    </source>
</evidence>
<feature type="domain" description="High potential iron-sulfur proteins family profile" evidence="8">
    <location>
        <begin position="23"/>
        <end position="88"/>
    </location>
</feature>
<comment type="caution">
    <text evidence="9">The sequence shown here is derived from an EMBL/GenBank/DDBJ whole genome shotgun (WGS) entry which is preliminary data.</text>
</comment>
<evidence type="ECO:0000256" key="2">
    <source>
        <dbReference type="ARBA" id="ARBA00022485"/>
    </source>
</evidence>
<dbReference type="Proteomes" id="UP000778970">
    <property type="component" value="Unassembled WGS sequence"/>
</dbReference>